<keyword evidence="3" id="KW-1185">Reference proteome</keyword>
<evidence type="ECO:0000256" key="1">
    <source>
        <dbReference type="SAM" id="MobiDB-lite"/>
    </source>
</evidence>
<sequence>MPPNRRRPSPARRHKNAVKGSRRQHYFSGLLNVLDSSIMPPTLLCRQVGVHRQHKNAGEGNTIQDLRQQNNAVNGDEAVDQFCWPSTLGRDKEAALFCWQKGQHTDAALLGKIVYNCGRIRPPGCLSSFTGFYSYGPRVYLPSMRRSITNIPALTGLPVTSYSKLFSLSLDY</sequence>
<dbReference type="EMBL" id="JADNRY010000690">
    <property type="protein sequence ID" value="KAF9029752.1"/>
    <property type="molecule type" value="Genomic_DNA"/>
</dbReference>
<reference evidence="2" key="1">
    <citation type="submission" date="2020-11" db="EMBL/GenBank/DDBJ databases">
        <authorList>
            <consortium name="DOE Joint Genome Institute"/>
            <person name="Ahrendt S."/>
            <person name="Riley R."/>
            <person name="Andreopoulos W."/>
            <person name="Labutti K."/>
            <person name="Pangilinan J."/>
            <person name="Ruiz-Duenas F.J."/>
            <person name="Barrasa J.M."/>
            <person name="Sanchez-Garcia M."/>
            <person name="Camarero S."/>
            <person name="Miyauchi S."/>
            <person name="Serrano A."/>
            <person name="Linde D."/>
            <person name="Babiker R."/>
            <person name="Drula E."/>
            <person name="Ayuso-Fernandez I."/>
            <person name="Pacheco R."/>
            <person name="Padilla G."/>
            <person name="Ferreira P."/>
            <person name="Barriuso J."/>
            <person name="Kellner H."/>
            <person name="Castanera R."/>
            <person name="Alfaro M."/>
            <person name="Ramirez L."/>
            <person name="Pisabarro A.G."/>
            <person name="Kuo A."/>
            <person name="Tritt A."/>
            <person name="Lipzen A."/>
            <person name="He G."/>
            <person name="Yan M."/>
            <person name="Ng V."/>
            <person name="Cullen D."/>
            <person name="Martin F."/>
            <person name="Rosso M.-N."/>
            <person name="Henrissat B."/>
            <person name="Hibbett D."/>
            <person name="Martinez A.T."/>
            <person name="Grigoriev I.V."/>
        </authorList>
    </citation>
    <scope>NUCLEOTIDE SEQUENCE</scope>
    <source>
        <strain evidence="2">AH 40177</strain>
    </source>
</reference>
<proteinExistence type="predicted"/>
<comment type="caution">
    <text evidence="2">The sequence shown here is derived from an EMBL/GenBank/DDBJ whole genome shotgun (WGS) entry which is preliminary data.</text>
</comment>
<feature type="region of interest" description="Disordered" evidence="1">
    <location>
        <begin position="1"/>
        <end position="20"/>
    </location>
</feature>
<name>A0A9P5P5R3_9AGAR</name>
<dbReference type="Proteomes" id="UP000772434">
    <property type="component" value="Unassembled WGS sequence"/>
</dbReference>
<protein>
    <submittedName>
        <fullName evidence="2">Uncharacterized protein</fullName>
    </submittedName>
</protein>
<dbReference type="AlphaFoldDB" id="A0A9P5P5R3"/>
<gene>
    <name evidence="2" type="ORF">BDP27DRAFT_1375441</name>
</gene>
<evidence type="ECO:0000313" key="2">
    <source>
        <dbReference type="EMBL" id="KAF9029752.1"/>
    </source>
</evidence>
<evidence type="ECO:0000313" key="3">
    <source>
        <dbReference type="Proteomes" id="UP000772434"/>
    </source>
</evidence>
<organism evidence="2 3">
    <name type="scientific">Rhodocollybia butyracea</name>
    <dbReference type="NCBI Taxonomy" id="206335"/>
    <lineage>
        <taxon>Eukaryota</taxon>
        <taxon>Fungi</taxon>
        <taxon>Dikarya</taxon>
        <taxon>Basidiomycota</taxon>
        <taxon>Agaricomycotina</taxon>
        <taxon>Agaricomycetes</taxon>
        <taxon>Agaricomycetidae</taxon>
        <taxon>Agaricales</taxon>
        <taxon>Marasmiineae</taxon>
        <taxon>Omphalotaceae</taxon>
        <taxon>Rhodocollybia</taxon>
    </lineage>
</organism>
<accession>A0A9P5P5R3</accession>